<keyword evidence="4" id="KW-1185">Reference proteome</keyword>
<evidence type="ECO:0000256" key="1">
    <source>
        <dbReference type="ARBA" id="ARBA00007430"/>
    </source>
</evidence>
<dbReference type="SUPFAM" id="SSF51735">
    <property type="entry name" value="NAD(P)-binding Rossmann-fold domains"/>
    <property type="match status" value="1"/>
</dbReference>
<dbReference type="OrthoDB" id="9803111at2"/>
<evidence type="ECO:0000259" key="2">
    <source>
        <dbReference type="Pfam" id="PF02719"/>
    </source>
</evidence>
<accession>A0A1E5Q792</accession>
<dbReference type="InterPro" id="IPR036291">
    <property type="entry name" value="NAD(P)-bd_dom_sf"/>
</dbReference>
<dbReference type="PANTHER" id="PTHR43318:SF2">
    <property type="entry name" value="UDP-N-ACETYLGLUCOSAMINE 4,6-DEHYDRATASE (INVERTING)"/>
    <property type="match status" value="1"/>
</dbReference>
<dbReference type="Pfam" id="PF02719">
    <property type="entry name" value="Polysacc_synt_2"/>
    <property type="match status" value="1"/>
</dbReference>
<dbReference type="AlphaFoldDB" id="A0A1E5Q792"/>
<protein>
    <submittedName>
        <fullName evidence="3">UDP-N-acetylglucosamine 4,6-dehydratase (Inverting)</fullName>
    </submittedName>
</protein>
<proteinExistence type="inferred from homology"/>
<dbReference type="CDD" id="cd05237">
    <property type="entry name" value="UDP_invert_4-6DH_SDR_e"/>
    <property type="match status" value="1"/>
</dbReference>
<dbReference type="PANTHER" id="PTHR43318">
    <property type="entry name" value="UDP-N-ACETYLGLUCOSAMINE 4,6-DEHYDRATASE"/>
    <property type="match status" value="1"/>
</dbReference>
<dbReference type="NCBIfam" id="TIGR03589">
    <property type="entry name" value="PseB"/>
    <property type="match status" value="1"/>
</dbReference>
<evidence type="ECO:0000313" key="4">
    <source>
        <dbReference type="Proteomes" id="UP000095347"/>
    </source>
</evidence>
<name>A0A1E5Q792_9PROT</name>
<dbReference type="Gene3D" id="3.40.50.720">
    <property type="entry name" value="NAD(P)-binding Rossmann-like Domain"/>
    <property type="match status" value="1"/>
</dbReference>
<dbReference type="InterPro" id="IPR051203">
    <property type="entry name" value="Polysaccharide_Synthase-Rel"/>
</dbReference>
<sequence>MSDHISKFNTPWPDLNGKNILITGGTGSFGKYFVRAVLDNFRPNRLIIFSRDELKQFEMAQEYSEQEHENLRFFIGDVRDQDRLEMAMRDVHIVIHAAAMKHVPAAEYNPFECIKTNVIGAENLVKAALNCGVQKVIALSTDKAASPLNLYGASKLASDKIFIAANFLSAAKAPSFSVVRYGNVMGSRGSVVPFFEKLRDQGAKFLPITDPRMTRFWVTIEQGINFVLSSLALMHGGEIFVPKIPSTDMLSIAKAIAPNIPTKIIGIRPGEKLHEVMITADDARNTISIKDRYIITPALSFWKPDIHKFEGSSMVDDDFNYASNNNSHILSIEEIKSLLAKSRS</sequence>
<gene>
    <name evidence="3" type="ORF">BEN30_12260</name>
</gene>
<dbReference type="RefSeq" id="WP_069958373.1">
    <property type="nucleotide sequence ID" value="NZ_MCGG01000035.1"/>
</dbReference>
<organism evidence="3 4">
    <name type="scientific">Magnetovibrio blakemorei</name>
    <dbReference type="NCBI Taxonomy" id="28181"/>
    <lineage>
        <taxon>Bacteria</taxon>
        <taxon>Pseudomonadati</taxon>
        <taxon>Pseudomonadota</taxon>
        <taxon>Alphaproteobacteria</taxon>
        <taxon>Rhodospirillales</taxon>
        <taxon>Magnetovibrionaceae</taxon>
        <taxon>Magnetovibrio</taxon>
    </lineage>
</organism>
<dbReference type="STRING" id="28181.BEN30_12260"/>
<evidence type="ECO:0000313" key="3">
    <source>
        <dbReference type="EMBL" id="OEJ66321.1"/>
    </source>
</evidence>
<dbReference type="InterPro" id="IPR020025">
    <property type="entry name" value="PseB"/>
</dbReference>
<reference evidence="4" key="1">
    <citation type="submission" date="2016-07" db="EMBL/GenBank/DDBJ databases">
        <authorList>
            <person name="Florea S."/>
            <person name="Webb J.S."/>
            <person name="Jaromczyk J."/>
            <person name="Schardl C.L."/>
        </authorList>
    </citation>
    <scope>NUCLEOTIDE SEQUENCE [LARGE SCALE GENOMIC DNA]</scope>
    <source>
        <strain evidence="4">MV-1</strain>
    </source>
</reference>
<dbReference type="InterPro" id="IPR003869">
    <property type="entry name" value="Polysac_CapD-like"/>
</dbReference>
<comment type="similarity">
    <text evidence="1">Belongs to the polysaccharide synthase family.</text>
</comment>
<comment type="caution">
    <text evidence="3">The sequence shown here is derived from an EMBL/GenBank/DDBJ whole genome shotgun (WGS) entry which is preliminary data.</text>
</comment>
<dbReference type="Proteomes" id="UP000095347">
    <property type="component" value="Unassembled WGS sequence"/>
</dbReference>
<dbReference type="EMBL" id="MCGG01000035">
    <property type="protein sequence ID" value="OEJ66321.1"/>
    <property type="molecule type" value="Genomic_DNA"/>
</dbReference>
<feature type="domain" description="Polysaccharide biosynthesis protein CapD-like" evidence="2">
    <location>
        <begin position="20"/>
        <end position="295"/>
    </location>
</feature>